<comment type="caution">
    <text evidence="1">The sequence shown here is derived from an EMBL/GenBank/DDBJ whole genome shotgun (WGS) entry which is preliminary data.</text>
</comment>
<dbReference type="Proteomes" id="UP000051451">
    <property type="component" value="Unassembled WGS sequence"/>
</dbReference>
<dbReference type="EMBL" id="AZGB01000015">
    <property type="protein sequence ID" value="KRM06544.1"/>
    <property type="molecule type" value="Genomic_DNA"/>
</dbReference>
<keyword evidence="1" id="KW-0695">RNA-directed DNA polymerase</keyword>
<gene>
    <name evidence="1" type="ORF">FC89_GL000693</name>
</gene>
<dbReference type="AlphaFoldDB" id="A0A0R1VL18"/>
<organism evidence="1 2">
    <name type="scientific">Liquorilactobacillus ghanensis DSM 18630</name>
    <dbReference type="NCBI Taxonomy" id="1423750"/>
    <lineage>
        <taxon>Bacteria</taxon>
        <taxon>Bacillati</taxon>
        <taxon>Bacillota</taxon>
        <taxon>Bacilli</taxon>
        <taxon>Lactobacillales</taxon>
        <taxon>Lactobacillaceae</taxon>
        <taxon>Liquorilactobacillus</taxon>
    </lineage>
</organism>
<name>A0A0R1VL18_9LACO</name>
<keyword evidence="2" id="KW-1185">Reference proteome</keyword>
<dbReference type="PATRIC" id="fig|1423750.3.peg.714"/>
<dbReference type="SUPFAM" id="SSF56672">
    <property type="entry name" value="DNA/RNA polymerases"/>
    <property type="match status" value="1"/>
</dbReference>
<dbReference type="PANTHER" id="PTHR34047">
    <property type="entry name" value="NUCLEAR INTRON MATURASE 1, MITOCHONDRIAL-RELATED"/>
    <property type="match status" value="1"/>
</dbReference>
<evidence type="ECO:0000313" key="2">
    <source>
        <dbReference type="Proteomes" id="UP000051451"/>
    </source>
</evidence>
<dbReference type="InterPro" id="IPR051083">
    <property type="entry name" value="GrpII_Intron_Splice-Mob/Def"/>
</dbReference>
<dbReference type="InterPro" id="IPR043502">
    <property type="entry name" value="DNA/RNA_pol_sf"/>
</dbReference>
<dbReference type="STRING" id="1423750.FC89_GL000693"/>
<protein>
    <submittedName>
        <fullName evidence="1">RNA-directed DNA polymerase</fullName>
    </submittedName>
</protein>
<keyword evidence="1" id="KW-0808">Transferase</keyword>
<sequence>MMSGTKFQAQVLDRNNLNQAYLRVKHNKGVADLDGMSVEDLLPYLKTHRRELLDSLVNGTYCPMPVKRVEIPKPNGGQRKLGISTVVDRLVQQAVSQVLTPIFEQVFQIVTLVFDRIEVHMMPFGK</sequence>
<dbReference type="GO" id="GO:0003964">
    <property type="term" value="F:RNA-directed DNA polymerase activity"/>
    <property type="evidence" value="ECO:0007669"/>
    <property type="project" value="UniProtKB-KW"/>
</dbReference>
<evidence type="ECO:0000313" key="1">
    <source>
        <dbReference type="EMBL" id="KRM06544.1"/>
    </source>
</evidence>
<accession>A0A0R1VL18</accession>
<proteinExistence type="predicted"/>
<dbReference type="PANTHER" id="PTHR34047:SF8">
    <property type="entry name" value="PROTEIN YKFC"/>
    <property type="match status" value="1"/>
</dbReference>
<keyword evidence="1" id="KW-0548">Nucleotidyltransferase</keyword>
<reference evidence="1 2" key="1">
    <citation type="journal article" date="2015" name="Genome Announc.">
        <title>Expanding the biotechnology potential of lactobacilli through comparative genomics of 213 strains and associated genera.</title>
        <authorList>
            <person name="Sun Z."/>
            <person name="Harris H.M."/>
            <person name="McCann A."/>
            <person name="Guo C."/>
            <person name="Argimon S."/>
            <person name="Zhang W."/>
            <person name="Yang X."/>
            <person name="Jeffery I.B."/>
            <person name="Cooney J.C."/>
            <person name="Kagawa T.F."/>
            <person name="Liu W."/>
            <person name="Song Y."/>
            <person name="Salvetti E."/>
            <person name="Wrobel A."/>
            <person name="Rasinkangas P."/>
            <person name="Parkhill J."/>
            <person name="Rea M.C."/>
            <person name="O'Sullivan O."/>
            <person name="Ritari J."/>
            <person name="Douillard F.P."/>
            <person name="Paul Ross R."/>
            <person name="Yang R."/>
            <person name="Briner A.E."/>
            <person name="Felis G.E."/>
            <person name="de Vos W.M."/>
            <person name="Barrangou R."/>
            <person name="Klaenhammer T.R."/>
            <person name="Caufield P.W."/>
            <person name="Cui Y."/>
            <person name="Zhang H."/>
            <person name="O'Toole P.W."/>
        </authorList>
    </citation>
    <scope>NUCLEOTIDE SEQUENCE [LARGE SCALE GENOMIC DNA]</scope>
    <source>
        <strain evidence="1 2">DSM 18630</strain>
    </source>
</reference>